<organism evidence="4 5">
    <name type="scientific">Tanacetum coccineum</name>
    <dbReference type="NCBI Taxonomy" id="301880"/>
    <lineage>
        <taxon>Eukaryota</taxon>
        <taxon>Viridiplantae</taxon>
        <taxon>Streptophyta</taxon>
        <taxon>Embryophyta</taxon>
        <taxon>Tracheophyta</taxon>
        <taxon>Spermatophyta</taxon>
        <taxon>Magnoliopsida</taxon>
        <taxon>eudicotyledons</taxon>
        <taxon>Gunneridae</taxon>
        <taxon>Pentapetalae</taxon>
        <taxon>asterids</taxon>
        <taxon>campanulids</taxon>
        <taxon>Asterales</taxon>
        <taxon>Asteraceae</taxon>
        <taxon>Asteroideae</taxon>
        <taxon>Anthemideae</taxon>
        <taxon>Anthemidinae</taxon>
        <taxon>Tanacetum</taxon>
    </lineage>
</organism>
<feature type="domain" description="DNA helicase Pif1-like DEAD-box helicase" evidence="3">
    <location>
        <begin position="2"/>
        <end position="101"/>
    </location>
</feature>
<keyword evidence="1" id="KW-0233">DNA recombination</keyword>
<dbReference type="Gene3D" id="3.40.50.300">
    <property type="entry name" value="P-loop containing nucleotide triphosphate hydrolases"/>
    <property type="match status" value="1"/>
</dbReference>
<dbReference type="InterPro" id="IPR010285">
    <property type="entry name" value="DNA_helicase_pif1-like_DEAD"/>
</dbReference>
<dbReference type="Pfam" id="PF05970">
    <property type="entry name" value="PIF1"/>
    <property type="match status" value="1"/>
</dbReference>
<gene>
    <name evidence="4" type="ORF">Tco_0937716</name>
</gene>
<accession>A0ABQ5DF16</accession>
<proteinExistence type="inferred from homology"/>
<comment type="similarity">
    <text evidence="1">Belongs to the helicase family.</text>
</comment>
<dbReference type="EMBL" id="BQNB010015258">
    <property type="protein sequence ID" value="GJT37851.1"/>
    <property type="molecule type" value="Genomic_DNA"/>
</dbReference>
<comment type="cofactor">
    <cofactor evidence="1">
        <name>Mg(2+)</name>
        <dbReference type="ChEBI" id="CHEBI:18420"/>
    </cofactor>
</comment>
<dbReference type="InterPro" id="IPR027417">
    <property type="entry name" value="P-loop_NTPase"/>
</dbReference>
<keyword evidence="5" id="KW-1185">Reference proteome</keyword>
<comment type="catalytic activity">
    <reaction evidence="1">
        <text>ATP + H2O = ADP + phosphate + H(+)</text>
        <dbReference type="Rhea" id="RHEA:13065"/>
        <dbReference type="ChEBI" id="CHEBI:15377"/>
        <dbReference type="ChEBI" id="CHEBI:15378"/>
        <dbReference type="ChEBI" id="CHEBI:30616"/>
        <dbReference type="ChEBI" id="CHEBI:43474"/>
        <dbReference type="ChEBI" id="CHEBI:456216"/>
        <dbReference type="EC" id="5.6.2.3"/>
    </reaction>
</comment>
<evidence type="ECO:0000313" key="4">
    <source>
        <dbReference type="EMBL" id="GJT37851.1"/>
    </source>
</evidence>
<keyword evidence="1" id="KW-0234">DNA repair</keyword>
<reference evidence="4" key="2">
    <citation type="submission" date="2022-01" db="EMBL/GenBank/DDBJ databases">
        <authorList>
            <person name="Yamashiro T."/>
            <person name="Shiraishi A."/>
            <person name="Satake H."/>
            <person name="Nakayama K."/>
        </authorList>
    </citation>
    <scope>NUCLEOTIDE SEQUENCE</scope>
</reference>
<keyword evidence="1" id="KW-0067">ATP-binding</keyword>
<dbReference type="PANTHER" id="PTHR10492">
    <property type="match status" value="1"/>
</dbReference>
<dbReference type="Proteomes" id="UP001151760">
    <property type="component" value="Unassembled WGS sequence"/>
</dbReference>
<evidence type="ECO:0000313" key="5">
    <source>
        <dbReference type="Proteomes" id="UP001151760"/>
    </source>
</evidence>
<keyword evidence="1" id="KW-0227">DNA damage</keyword>
<evidence type="ECO:0000256" key="2">
    <source>
        <dbReference type="SAM" id="MobiDB-lite"/>
    </source>
</evidence>
<keyword evidence="1" id="KW-0347">Helicase</keyword>
<evidence type="ECO:0000259" key="3">
    <source>
        <dbReference type="Pfam" id="PF05970"/>
    </source>
</evidence>
<comment type="caution">
    <text evidence="4">The sequence shown here is derived from an EMBL/GenBank/DDBJ whole genome shotgun (WGS) entry which is preliminary data.</text>
</comment>
<dbReference type="PANTHER" id="PTHR10492:SF57">
    <property type="entry name" value="ATP-DEPENDENT DNA HELICASE"/>
    <property type="match status" value="1"/>
</dbReference>
<feature type="region of interest" description="Disordered" evidence="2">
    <location>
        <begin position="141"/>
        <end position="165"/>
    </location>
</feature>
<keyword evidence="1" id="KW-0378">Hydrolase</keyword>
<keyword evidence="1" id="KW-0547">Nucleotide-binding</keyword>
<dbReference type="EC" id="5.6.2.3" evidence="1"/>
<protein>
    <recommendedName>
        <fullName evidence="1">ATP-dependent DNA helicase</fullName>
        <ecNumber evidence="1">5.6.2.3</ecNumber>
    </recommendedName>
</protein>
<reference evidence="4" key="1">
    <citation type="journal article" date="2022" name="Int. J. Mol. Sci.">
        <title>Draft Genome of Tanacetum Coccineum: Genomic Comparison of Closely Related Tanacetum-Family Plants.</title>
        <authorList>
            <person name="Yamashiro T."/>
            <person name="Shiraishi A."/>
            <person name="Nakayama K."/>
            <person name="Satake H."/>
        </authorList>
    </citation>
    <scope>NUCLEOTIDE SEQUENCE</scope>
</reference>
<sequence length="165" mass="18275">MIVLAVASSGIASLLLPGGRTAHSRFVIPLELVENSTCGIKQNTHLAELLQQVQLIIWDEAPMTQKYAFEALDKTLRDILGYKNPEKRNAIFGGVTVLLGGPRCGRRDCESQKKEDEDEATWIEIAEDSIINAAESPIKETFPDFTTRKSDGAYLKERGDPNTKK</sequence>
<name>A0ABQ5DF16_9ASTR</name>
<evidence type="ECO:0000256" key="1">
    <source>
        <dbReference type="RuleBase" id="RU363044"/>
    </source>
</evidence>